<organism evidence="2 3">
    <name type="scientific">Heterorhabditis bacteriophora</name>
    <name type="common">Entomopathogenic nematode worm</name>
    <dbReference type="NCBI Taxonomy" id="37862"/>
    <lineage>
        <taxon>Eukaryota</taxon>
        <taxon>Metazoa</taxon>
        <taxon>Ecdysozoa</taxon>
        <taxon>Nematoda</taxon>
        <taxon>Chromadorea</taxon>
        <taxon>Rhabditida</taxon>
        <taxon>Rhabditina</taxon>
        <taxon>Rhabditomorpha</taxon>
        <taxon>Strongyloidea</taxon>
        <taxon>Heterorhabditidae</taxon>
        <taxon>Heterorhabditis</taxon>
    </lineage>
</organism>
<dbReference type="Proteomes" id="UP000095283">
    <property type="component" value="Unplaced"/>
</dbReference>
<evidence type="ECO:0000313" key="2">
    <source>
        <dbReference type="Proteomes" id="UP000095283"/>
    </source>
</evidence>
<dbReference type="GO" id="GO:0008190">
    <property type="term" value="F:eukaryotic initiation factor 4E binding"/>
    <property type="evidence" value="ECO:0007669"/>
    <property type="project" value="InterPro"/>
</dbReference>
<sequence>MRPSLFALTNDHSVSRTMINAFDANDFNALGTIGSLQRTSVAARSAPMAVEQQLQLMNTINTMVKNSQFTNQLANSIFTLCFQLKNSGFMLEQSHKNELNKVFISLRQACCRDNGQLGTPCRYVLLHGNINGALTKVANSYDRIIPEYLRVRAKPSAEEREKRKERRKSMPLQSSHQEPSLKSSHSFHGSTPNLAEAGVDLKLQSLSSCHTGNRSVARYDRAALMGLRTDASLPYGLNVRQAVATIAPEILR</sequence>
<feature type="region of interest" description="Disordered" evidence="1">
    <location>
        <begin position="154"/>
        <end position="189"/>
    </location>
</feature>
<dbReference type="GO" id="GO:0003743">
    <property type="term" value="F:translation initiation factor activity"/>
    <property type="evidence" value="ECO:0007669"/>
    <property type="project" value="TreeGrafter"/>
</dbReference>
<evidence type="ECO:0000256" key="1">
    <source>
        <dbReference type="SAM" id="MobiDB-lite"/>
    </source>
</evidence>
<accession>A0A1I7XEY4</accession>
<keyword evidence="2" id="KW-1185">Reference proteome</keyword>
<name>A0A1I7XEY4_HETBA</name>
<evidence type="ECO:0000313" key="3">
    <source>
        <dbReference type="WBParaSite" id="Hba_16089"/>
    </source>
</evidence>
<dbReference type="AlphaFoldDB" id="A0A1I7XEY4"/>
<proteinExistence type="predicted"/>
<reference evidence="3" key="1">
    <citation type="submission" date="2016-11" db="UniProtKB">
        <authorList>
            <consortium name="WormBaseParasite"/>
        </authorList>
    </citation>
    <scope>IDENTIFICATION</scope>
</reference>
<feature type="compositionally biased region" description="Polar residues" evidence="1">
    <location>
        <begin position="171"/>
        <end position="189"/>
    </location>
</feature>
<dbReference type="WBParaSite" id="Hba_16089">
    <property type="protein sequence ID" value="Hba_16089"/>
    <property type="gene ID" value="Hba_16089"/>
</dbReference>
<dbReference type="GO" id="GO:0045727">
    <property type="term" value="P:positive regulation of translation"/>
    <property type="evidence" value="ECO:0007669"/>
    <property type="project" value="InterPro"/>
</dbReference>
<dbReference type="GO" id="GO:1901190">
    <property type="term" value="P:regulation of formation of translation initiation ternary complex"/>
    <property type="evidence" value="ECO:0007669"/>
    <property type="project" value="TreeGrafter"/>
</dbReference>
<dbReference type="PANTHER" id="PTHR20849">
    <property type="entry name" value="EUKARYOTIC TRANSLATION INITIATION FACTOR 4E-BINDING PROTEIN MEXTLI"/>
    <property type="match status" value="1"/>
</dbReference>
<dbReference type="GO" id="GO:0034518">
    <property type="term" value="C:RNA cap binding complex"/>
    <property type="evidence" value="ECO:0007669"/>
    <property type="project" value="TreeGrafter"/>
</dbReference>
<protein>
    <submittedName>
        <fullName evidence="3">Uncharacterized protein</fullName>
    </submittedName>
</protein>
<dbReference type="GO" id="GO:0005737">
    <property type="term" value="C:cytoplasm"/>
    <property type="evidence" value="ECO:0007669"/>
    <property type="project" value="TreeGrafter"/>
</dbReference>
<dbReference type="PANTHER" id="PTHR20849:SF2">
    <property type="entry name" value="EUKARYOTIC TRANSLATION INITIATION FACTOR 4E-BINDING PROTEIN MEXTLI"/>
    <property type="match status" value="1"/>
</dbReference>
<dbReference type="InterPro" id="IPR040160">
    <property type="entry name" value="Mxt"/>
</dbReference>